<dbReference type="GO" id="GO:0005986">
    <property type="term" value="P:sucrose biosynthetic process"/>
    <property type="evidence" value="ECO:0007669"/>
    <property type="project" value="UniProtKB-UniRule"/>
</dbReference>
<dbReference type="AlphaFoldDB" id="A0A8T2SNU2"/>
<proteinExistence type="inferred from homology"/>
<dbReference type="SUPFAM" id="SSF54427">
    <property type="entry name" value="NTF2-like"/>
    <property type="match status" value="1"/>
</dbReference>
<dbReference type="SUPFAM" id="SSF56784">
    <property type="entry name" value="HAD-like"/>
    <property type="match status" value="1"/>
</dbReference>
<evidence type="ECO:0000256" key="7">
    <source>
        <dbReference type="ARBA" id="ARBA00048036"/>
    </source>
</evidence>
<dbReference type="InterPro" id="IPR006380">
    <property type="entry name" value="SPP-like_dom"/>
</dbReference>
<comment type="catalytic activity">
    <reaction evidence="7 8">
        <text>sucrose 6(F)-phosphate + H2O = sucrose + phosphate</text>
        <dbReference type="Rhea" id="RHEA:19289"/>
        <dbReference type="ChEBI" id="CHEBI:15377"/>
        <dbReference type="ChEBI" id="CHEBI:17992"/>
        <dbReference type="ChEBI" id="CHEBI:43474"/>
        <dbReference type="ChEBI" id="CHEBI:57723"/>
        <dbReference type="EC" id="3.1.3.24"/>
    </reaction>
</comment>
<dbReference type="SFLD" id="SFLDS00003">
    <property type="entry name" value="Haloacid_Dehalogenase"/>
    <property type="match status" value="1"/>
</dbReference>
<evidence type="ECO:0000256" key="6">
    <source>
        <dbReference type="ARBA" id="ARBA00022842"/>
    </source>
</evidence>
<dbReference type="NCBIfam" id="TIGR01485">
    <property type="entry name" value="SPP_plant-cyano"/>
    <property type="match status" value="1"/>
</dbReference>
<evidence type="ECO:0000256" key="5">
    <source>
        <dbReference type="ARBA" id="ARBA00022801"/>
    </source>
</evidence>
<dbReference type="NCBIfam" id="TIGR01484">
    <property type="entry name" value="HAD-SF-IIB"/>
    <property type="match status" value="1"/>
</dbReference>
<dbReference type="Proteomes" id="UP000825935">
    <property type="component" value="Chromosome 19"/>
</dbReference>
<dbReference type="EMBL" id="CM035424">
    <property type="protein sequence ID" value="KAH7352655.1"/>
    <property type="molecule type" value="Genomic_DNA"/>
</dbReference>
<dbReference type="EC" id="3.1.3.24" evidence="8"/>
<dbReference type="OMA" id="SHRCAGG"/>
<sequence length="473" mass="53368">MTLGLLSGLSTCLAFFDFGCCASSARILFLRECRFRGKRSASMYAKCCSSLQAYKDHLMLVSDLDQTMVDHKDSSHAALLNFNLLWAAEYANKSHLVYSTGRSMHRFMELQKDAPVLTPDILILSVGTEIRLGSSLEVDKVWAQELDDGWDRDIIVQEALKMPDLRFQEEPDQGSHKVSFKVDRSKGEEMQNILSMRLLNRGLKVRVVYSSGVDLDVLPYKAGKGQALSYLVAKLNENGMIHKNVLVCGDSGNDIDLFTVKGVHGVIVSNAQEELVKWHWLNNSNGNILRASQRCAAAIVEALHHFNFGPHVHQTEKICEKPLHNSDYSSHLGAVHREVVGLNMFMVKWLLGEVPNSESSFSRLSCVLNDNMKVILPEGIELTAEEFICKIRREYGSLQESGLYIWVDKVTAKQLAEGLYLVTWQPWERLSGMPKKGYYASAILKSKVEAPNGMEWLHYHKTLRELMDIQSLQ</sequence>
<dbReference type="SFLD" id="SFLDG01140">
    <property type="entry name" value="C2.B:_Phosphomannomutase_and_P"/>
    <property type="match status" value="1"/>
</dbReference>
<gene>
    <name evidence="11" type="ORF">KP509_19G056600</name>
</gene>
<dbReference type="InterPro" id="IPR051518">
    <property type="entry name" value="Sucrose_Phosphatase"/>
</dbReference>
<evidence type="ECO:0000313" key="12">
    <source>
        <dbReference type="Proteomes" id="UP000825935"/>
    </source>
</evidence>
<feature type="domain" description="Sucrose-phosphatase C-terminal" evidence="10">
    <location>
        <begin position="337"/>
        <end position="464"/>
    </location>
</feature>
<dbReference type="SFLD" id="SFLDG01141">
    <property type="entry name" value="C2.B.1:_Sucrose_Phosphatase_Li"/>
    <property type="match status" value="1"/>
</dbReference>
<dbReference type="Gene3D" id="3.40.50.1000">
    <property type="entry name" value="HAD superfamily/HAD-like"/>
    <property type="match status" value="1"/>
</dbReference>
<evidence type="ECO:0000259" key="9">
    <source>
        <dbReference type="Pfam" id="PF05116"/>
    </source>
</evidence>
<evidence type="ECO:0000256" key="2">
    <source>
        <dbReference type="ARBA" id="ARBA00005070"/>
    </source>
</evidence>
<name>A0A8T2SNU2_CERRI</name>
<comment type="subunit">
    <text evidence="4 8">Homodimer.</text>
</comment>
<dbReference type="GO" id="GO:0050307">
    <property type="term" value="F:sucrose-phosphate phosphatase activity"/>
    <property type="evidence" value="ECO:0007669"/>
    <property type="project" value="UniProtKB-UniRule"/>
</dbReference>
<dbReference type="Gene3D" id="3.90.1070.10">
    <property type="match status" value="1"/>
</dbReference>
<accession>A0A8T2SNU2</accession>
<protein>
    <recommendedName>
        <fullName evidence="8">Sucrose-phosphatase</fullName>
        <ecNumber evidence="8">3.1.3.24</ecNumber>
    </recommendedName>
</protein>
<dbReference type="PANTHER" id="PTHR46521">
    <property type="entry name" value="SUCROSE-PHOSPHATASE 2-RELATED"/>
    <property type="match status" value="1"/>
</dbReference>
<dbReference type="Pfam" id="PF05116">
    <property type="entry name" value="S6PP"/>
    <property type="match status" value="1"/>
</dbReference>
<evidence type="ECO:0000256" key="1">
    <source>
        <dbReference type="ARBA" id="ARBA00001946"/>
    </source>
</evidence>
<dbReference type="NCBIfam" id="TIGR01482">
    <property type="entry name" value="SPP-subfamily"/>
    <property type="match status" value="1"/>
</dbReference>
<keyword evidence="6 8" id="KW-0460">Magnesium</keyword>
<feature type="domain" description="Sucrose phosphatase-like" evidence="9">
    <location>
        <begin position="58"/>
        <end position="307"/>
    </location>
</feature>
<comment type="caution">
    <text evidence="11">The sequence shown here is derived from an EMBL/GenBank/DDBJ whole genome shotgun (WGS) entry which is preliminary data.</text>
</comment>
<dbReference type="PANTHER" id="PTHR46521:SF14">
    <property type="entry name" value="SUCROSE-PHOSPHATE PHOSPHATASE"/>
    <property type="match status" value="1"/>
</dbReference>
<keyword evidence="12" id="KW-1185">Reference proteome</keyword>
<evidence type="ECO:0000256" key="3">
    <source>
        <dbReference type="ARBA" id="ARBA00007211"/>
    </source>
</evidence>
<evidence type="ECO:0000256" key="4">
    <source>
        <dbReference type="ARBA" id="ARBA00011738"/>
    </source>
</evidence>
<dbReference type="Gene3D" id="3.10.450.50">
    <property type="match status" value="1"/>
</dbReference>
<comment type="function">
    <text evidence="8">Catalyzes the final step of sucrose synthesis.</text>
</comment>
<evidence type="ECO:0000256" key="8">
    <source>
        <dbReference type="RuleBase" id="RU368007"/>
    </source>
</evidence>
<reference evidence="11" key="1">
    <citation type="submission" date="2021-08" db="EMBL/GenBank/DDBJ databases">
        <title>WGS assembly of Ceratopteris richardii.</title>
        <authorList>
            <person name="Marchant D.B."/>
            <person name="Chen G."/>
            <person name="Jenkins J."/>
            <person name="Shu S."/>
            <person name="Leebens-Mack J."/>
            <person name="Grimwood J."/>
            <person name="Schmutz J."/>
            <person name="Soltis P."/>
            <person name="Soltis D."/>
            <person name="Chen Z.-H."/>
        </authorList>
    </citation>
    <scope>NUCLEOTIDE SEQUENCE</scope>
    <source>
        <strain evidence="11">Whitten #5841</strain>
        <tissue evidence="11">Leaf</tissue>
    </source>
</reference>
<organism evidence="11 12">
    <name type="scientific">Ceratopteris richardii</name>
    <name type="common">Triangle waterfern</name>
    <dbReference type="NCBI Taxonomy" id="49495"/>
    <lineage>
        <taxon>Eukaryota</taxon>
        <taxon>Viridiplantae</taxon>
        <taxon>Streptophyta</taxon>
        <taxon>Embryophyta</taxon>
        <taxon>Tracheophyta</taxon>
        <taxon>Polypodiopsida</taxon>
        <taxon>Polypodiidae</taxon>
        <taxon>Polypodiales</taxon>
        <taxon>Pteridineae</taxon>
        <taxon>Pteridaceae</taxon>
        <taxon>Parkerioideae</taxon>
        <taxon>Ceratopteris</taxon>
    </lineage>
</organism>
<keyword evidence="5 8" id="KW-0378">Hydrolase</keyword>
<dbReference type="InterPro" id="IPR012847">
    <property type="entry name" value="Sucrose_phosphatase_pln/cyn"/>
</dbReference>
<evidence type="ECO:0000259" key="10">
    <source>
        <dbReference type="Pfam" id="PF08472"/>
    </source>
</evidence>
<dbReference type="OrthoDB" id="531008at2759"/>
<dbReference type="InterPro" id="IPR013679">
    <property type="entry name" value="SPP_C"/>
</dbReference>
<comment type="pathway">
    <text evidence="2 8">Glycan biosynthesis; sucrose biosynthesis; sucrose from D-fructose 6-phosphate and UDP-alpha-D-glucose: step 2/2.</text>
</comment>
<evidence type="ECO:0000313" key="11">
    <source>
        <dbReference type="EMBL" id="KAH7352655.1"/>
    </source>
</evidence>
<dbReference type="InterPro" id="IPR032710">
    <property type="entry name" value="NTF2-like_dom_sf"/>
</dbReference>
<comment type="cofactor">
    <cofactor evidence="1 8">
        <name>Mg(2+)</name>
        <dbReference type="ChEBI" id="CHEBI:18420"/>
    </cofactor>
</comment>
<dbReference type="Pfam" id="PF08472">
    <property type="entry name" value="S6PP_C"/>
    <property type="match status" value="1"/>
</dbReference>
<dbReference type="InterPro" id="IPR023214">
    <property type="entry name" value="HAD_sf"/>
</dbReference>
<dbReference type="GO" id="GO:0000287">
    <property type="term" value="F:magnesium ion binding"/>
    <property type="evidence" value="ECO:0007669"/>
    <property type="project" value="UniProtKB-UniRule"/>
</dbReference>
<dbReference type="InterPro" id="IPR036412">
    <property type="entry name" value="HAD-like_sf"/>
</dbReference>
<dbReference type="InterPro" id="IPR006379">
    <property type="entry name" value="HAD-SF_hydro_IIB"/>
</dbReference>
<comment type="similarity">
    <text evidence="3 8">Belongs to the sucrose phosphatase family.</text>
</comment>